<protein>
    <submittedName>
        <fullName evidence="3">Alpha/beta fold hydrolase</fullName>
    </submittedName>
</protein>
<keyword evidence="4" id="KW-1185">Reference proteome</keyword>
<evidence type="ECO:0000256" key="1">
    <source>
        <dbReference type="ARBA" id="ARBA00023002"/>
    </source>
</evidence>
<dbReference type="InterPro" id="IPR000073">
    <property type="entry name" value="AB_hydrolase_1"/>
</dbReference>
<comment type="caution">
    <text evidence="3">The sequence shown here is derived from an EMBL/GenBank/DDBJ whole genome shotgun (WGS) entry which is preliminary data.</text>
</comment>
<dbReference type="SMART" id="SM00903">
    <property type="entry name" value="Flavin_Reduct"/>
    <property type="match status" value="1"/>
</dbReference>
<dbReference type="InterPro" id="IPR002563">
    <property type="entry name" value="Flavin_Rdtase-like_dom"/>
</dbReference>
<dbReference type="InterPro" id="IPR050268">
    <property type="entry name" value="NADH-dep_flavin_reductase"/>
</dbReference>
<dbReference type="InterPro" id="IPR029058">
    <property type="entry name" value="AB_hydrolase_fold"/>
</dbReference>
<dbReference type="Gene3D" id="3.40.50.1820">
    <property type="entry name" value="alpha/beta hydrolase"/>
    <property type="match status" value="1"/>
</dbReference>
<sequence>MAASMEQVWFRGAQGNRLAASAIGDGDAPIVLLLPAVGQSRHVWSGAAIALAAAGRRAICVDLRGHCDSEPAPGGDYDLSGYAADLAAVLAQLPSRATVVGVGPSGLAALVAAGEGGADLMSALVLVGVTAWVDPETAARIRVALERRAEAFADETAVLDAIARVHPFEPAPSATRQLIGAYERGEDALWRWRGDARTFAGFDLAAQSARIEAAAAKLRLPALLIRGTLNESVSRAATDRLQAMIAGAEAVEIDGGGHYVVTDHEDAFNARLLEFLERRLPLQARSYQSGADPRLLRDAMGCFGTGVTVVTTLDAEGAPIGFTANSFTSVSLDPPLVLFCIARKSANLQSFVDARSFAINILHIGQQPTSDRFARPGDARFEGIEWQVREGGGAPILTGSRASFDCTTHAIHDGGDHLIVVGRVERADFEPHRDPLLYLQGKYRRVHFA</sequence>
<dbReference type="Proteomes" id="UP001176468">
    <property type="component" value="Unassembled WGS sequence"/>
</dbReference>
<dbReference type="Pfam" id="PF01613">
    <property type="entry name" value="Flavin_Reduct"/>
    <property type="match status" value="1"/>
</dbReference>
<dbReference type="RefSeq" id="WP_304560608.1">
    <property type="nucleotide sequence ID" value="NZ_JAUQSZ010000004.1"/>
</dbReference>
<dbReference type="Gene3D" id="2.30.110.10">
    <property type="entry name" value="Electron Transport, Fmn-binding Protein, Chain A"/>
    <property type="match status" value="1"/>
</dbReference>
<dbReference type="PANTHER" id="PTHR30466:SF1">
    <property type="entry name" value="FMN REDUCTASE (NADH) RUTF"/>
    <property type="match status" value="1"/>
</dbReference>
<dbReference type="GO" id="GO:0016787">
    <property type="term" value="F:hydrolase activity"/>
    <property type="evidence" value="ECO:0007669"/>
    <property type="project" value="UniProtKB-KW"/>
</dbReference>
<organism evidence="3 4">
    <name type="scientific">Sphingomonas immobilis</name>
    <dbReference type="NCBI Taxonomy" id="3063997"/>
    <lineage>
        <taxon>Bacteria</taxon>
        <taxon>Pseudomonadati</taxon>
        <taxon>Pseudomonadota</taxon>
        <taxon>Alphaproteobacteria</taxon>
        <taxon>Sphingomonadales</taxon>
        <taxon>Sphingomonadaceae</taxon>
        <taxon>Sphingomonas</taxon>
    </lineage>
</organism>
<dbReference type="SUPFAM" id="SSF50475">
    <property type="entry name" value="FMN-binding split barrel"/>
    <property type="match status" value="1"/>
</dbReference>
<evidence type="ECO:0000259" key="2">
    <source>
        <dbReference type="SMART" id="SM00903"/>
    </source>
</evidence>
<gene>
    <name evidence="3" type="ORF">Q5H94_07370</name>
</gene>
<keyword evidence="3" id="KW-0378">Hydrolase</keyword>
<proteinExistence type="predicted"/>
<dbReference type="EMBL" id="JAUQSZ010000004">
    <property type="protein sequence ID" value="MDO7842140.1"/>
    <property type="molecule type" value="Genomic_DNA"/>
</dbReference>
<evidence type="ECO:0000313" key="4">
    <source>
        <dbReference type="Proteomes" id="UP001176468"/>
    </source>
</evidence>
<accession>A0ABT8ZX51</accession>
<dbReference type="InterPro" id="IPR012349">
    <property type="entry name" value="Split_barrel_FMN-bd"/>
</dbReference>
<keyword evidence="1" id="KW-0560">Oxidoreductase</keyword>
<evidence type="ECO:0000313" key="3">
    <source>
        <dbReference type="EMBL" id="MDO7842140.1"/>
    </source>
</evidence>
<name>A0ABT8ZX51_9SPHN</name>
<dbReference type="Pfam" id="PF00561">
    <property type="entry name" value="Abhydrolase_1"/>
    <property type="match status" value="1"/>
</dbReference>
<dbReference type="SUPFAM" id="SSF53474">
    <property type="entry name" value="alpha/beta-Hydrolases"/>
    <property type="match status" value="1"/>
</dbReference>
<reference evidence="3" key="1">
    <citation type="submission" date="2023-07" db="EMBL/GenBank/DDBJ databases">
        <authorList>
            <person name="Kim M.K."/>
        </authorList>
    </citation>
    <scope>NUCLEOTIDE SEQUENCE</scope>
    <source>
        <strain evidence="3">CA1-15</strain>
    </source>
</reference>
<feature type="domain" description="Flavin reductase like" evidence="2">
    <location>
        <begin position="300"/>
        <end position="445"/>
    </location>
</feature>
<dbReference type="PANTHER" id="PTHR30466">
    <property type="entry name" value="FLAVIN REDUCTASE"/>
    <property type="match status" value="1"/>
</dbReference>